<name>A0A921MNE1_9FIRM</name>
<protein>
    <submittedName>
        <fullName evidence="1">Uncharacterized protein</fullName>
    </submittedName>
</protein>
<reference evidence="1" key="2">
    <citation type="submission" date="2021-09" db="EMBL/GenBank/DDBJ databases">
        <authorList>
            <person name="Gilroy R."/>
        </authorList>
    </citation>
    <scope>NUCLEOTIDE SEQUENCE</scope>
    <source>
        <strain evidence="1">CHK179-5677</strain>
    </source>
</reference>
<reference evidence="1" key="1">
    <citation type="journal article" date="2021" name="PeerJ">
        <title>Extensive microbial diversity within the chicken gut microbiome revealed by metagenomics and culture.</title>
        <authorList>
            <person name="Gilroy R."/>
            <person name="Ravi A."/>
            <person name="Getino M."/>
            <person name="Pursley I."/>
            <person name="Horton D.L."/>
            <person name="Alikhan N.F."/>
            <person name="Baker D."/>
            <person name="Gharbi K."/>
            <person name="Hall N."/>
            <person name="Watson M."/>
            <person name="Adriaenssens E.M."/>
            <person name="Foster-Nyarko E."/>
            <person name="Jarju S."/>
            <person name="Secka A."/>
            <person name="Antonio M."/>
            <person name="Oren A."/>
            <person name="Chaudhuri R.R."/>
            <person name="La Ragione R."/>
            <person name="Hildebrand F."/>
            <person name="Pallen M.J."/>
        </authorList>
    </citation>
    <scope>NUCLEOTIDE SEQUENCE</scope>
    <source>
        <strain evidence="1">CHK179-5677</strain>
    </source>
</reference>
<sequence>MKLPVPSRKVRLILSILFLLFSLVFLWWAVGSPMPTPGLAHRAALLSHGLTPGPVEAQGEIHFQKITSSPYDNGEGSRWLVSRQGDGWAVTVHPRAGLFWSQPDFRVHLLTPSDDSPLEAVPLQYASAYLWEEGISENPFDDGDWYWEWVSLAVCTLPDVSRIELYQGWYNSIDAGGLSPRDWLLEHGSAADCTRLSPDSPFWLCQQVWNPGEGATATLARAYDAQGNLLCEWCSYDG</sequence>
<gene>
    <name evidence="1" type="ORF">K8V01_08330</name>
</gene>
<evidence type="ECO:0000313" key="1">
    <source>
        <dbReference type="EMBL" id="HJG87011.1"/>
    </source>
</evidence>
<evidence type="ECO:0000313" key="2">
    <source>
        <dbReference type="Proteomes" id="UP000760668"/>
    </source>
</evidence>
<dbReference type="AlphaFoldDB" id="A0A921MNE1"/>
<dbReference type="Proteomes" id="UP000760668">
    <property type="component" value="Unassembled WGS sequence"/>
</dbReference>
<proteinExistence type="predicted"/>
<accession>A0A921MNE1</accession>
<dbReference type="RefSeq" id="WP_295368221.1">
    <property type="nucleotide sequence ID" value="NZ_DYUC01000082.1"/>
</dbReference>
<dbReference type="EMBL" id="DYUC01000082">
    <property type="protein sequence ID" value="HJG87011.1"/>
    <property type="molecule type" value="Genomic_DNA"/>
</dbReference>
<organism evidence="1 2">
    <name type="scientific">Pseudoflavonifractor capillosus</name>
    <dbReference type="NCBI Taxonomy" id="106588"/>
    <lineage>
        <taxon>Bacteria</taxon>
        <taxon>Bacillati</taxon>
        <taxon>Bacillota</taxon>
        <taxon>Clostridia</taxon>
        <taxon>Eubacteriales</taxon>
        <taxon>Oscillospiraceae</taxon>
        <taxon>Pseudoflavonifractor</taxon>
    </lineage>
</organism>
<comment type="caution">
    <text evidence="1">The sequence shown here is derived from an EMBL/GenBank/DDBJ whole genome shotgun (WGS) entry which is preliminary data.</text>
</comment>